<dbReference type="SMART" id="SM00422">
    <property type="entry name" value="HTH_MERR"/>
    <property type="match status" value="1"/>
</dbReference>
<dbReference type="GO" id="GO:0003677">
    <property type="term" value="F:DNA binding"/>
    <property type="evidence" value="ECO:0007669"/>
    <property type="project" value="UniProtKB-KW"/>
</dbReference>
<dbReference type="PRINTS" id="PR00040">
    <property type="entry name" value="HTHMERR"/>
</dbReference>
<dbReference type="CDD" id="cd04784">
    <property type="entry name" value="HTH_CadR-PbrR"/>
    <property type="match status" value="1"/>
</dbReference>
<dbReference type="InterPro" id="IPR047057">
    <property type="entry name" value="MerR_fam"/>
</dbReference>
<evidence type="ECO:0000256" key="2">
    <source>
        <dbReference type="ARBA" id="ARBA00023125"/>
    </source>
</evidence>
<evidence type="ECO:0000256" key="1">
    <source>
        <dbReference type="ARBA" id="ARBA00023015"/>
    </source>
</evidence>
<protein>
    <submittedName>
        <fullName evidence="5">HTH-type transcriptional regulator ZntR</fullName>
    </submittedName>
</protein>
<dbReference type="InterPro" id="IPR000551">
    <property type="entry name" value="MerR-type_HTH_dom"/>
</dbReference>
<dbReference type="Pfam" id="PF00376">
    <property type="entry name" value="MerR"/>
    <property type="match status" value="1"/>
</dbReference>
<evidence type="ECO:0000256" key="3">
    <source>
        <dbReference type="ARBA" id="ARBA00023163"/>
    </source>
</evidence>
<gene>
    <name evidence="5" type="primary">zntR</name>
    <name evidence="5" type="ORF">GAK29_03257</name>
</gene>
<dbReference type="Pfam" id="PF09278">
    <property type="entry name" value="MerR-DNA-bind"/>
    <property type="match status" value="1"/>
</dbReference>
<dbReference type="GO" id="GO:0045893">
    <property type="term" value="P:positive regulation of DNA-templated transcription"/>
    <property type="evidence" value="ECO:0007669"/>
    <property type="project" value="InterPro"/>
</dbReference>
<comment type="caution">
    <text evidence="5">The sequence shown here is derived from an EMBL/GenBank/DDBJ whole genome shotgun (WGS) entry which is preliminary data.</text>
</comment>
<organism evidence="5 6">
    <name type="scientific">Acinetobacter bereziniae</name>
    <name type="common">Acinetobacter genomosp. 10</name>
    <dbReference type="NCBI Taxonomy" id="106648"/>
    <lineage>
        <taxon>Bacteria</taxon>
        <taxon>Pseudomonadati</taxon>
        <taxon>Pseudomonadota</taxon>
        <taxon>Gammaproteobacteria</taxon>
        <taxon>Moraxellales</taxon>
        <taxon>Moraxellaceae</taxon>
        <taxon>Acinetobacter</taxon>
    </lineage>
</organism>
<dbReference type="InterPro" id="IPR011791">
    <property type="entry name" value="CadR-PbrR"/>
</dbReference>
<dbReference type="Gene3D" id="1.10.1660.10">
    <property type="match status" value="1"/>
</dbReference>
<dbReference type="PROSITE" id="PS50937">
    <property type="entry name" value="HTH_MERR_2"/>
    <property type="match status" value="1"/>
</dbReference>
<dbReference type="InterPro" id="IPR009061">
    <property type="entry name" value="DNA-bd_dom_put_sf"/>
</dbReference>
<keyword evidence="2" id="KW-0238">DNA-binding</keyword>
<dbReference type="InterPro" id="IPR015358">
    <property type="entry name" value="Tscrpt_reg_MerR_DNA-bd"/>
</dbReference>
<evidence type="ECO:0000313" key="6">
    <source>
        <dbReference type="Proteomes" id="UP000490535"/>
    </source>
</evidence>
<keyword evidence="3" id="KW-0804">Transcription</keyword>
<evidence type="ECO:0000313" key="5">
    <source>
        <dbReference type="EMBL" id="KAF1022136.1"/>
    </source>
</evidence>
<sequence length="134" mass="16026">MRQYLISDLAKKTQLSTDTIRFYLKKQLIQSSYRAENNYKYYDEDTLKRLVFIKRCRSLDMTLNEITQLLALIKHPEQDCKVIDQLFEEHIQHVEARIQEMQNFKSQLHELRQSCSSNTTIDHCQIVKKLEASE</sequence>
<dbReference type="SUPFAM" id="SSF46955">
    <property type="entry name" value="Putative DNA-binding domain"/>
    <property type="match status" value="1"/>
</dbReference>
<dbReference type="GO" id="GO:0003700">
    <property type="term" value="F:DNA-binding transcription factor activity"/>
    <property type="evidence" value="ECO:0007669"/>
    <property type="project" value="InterPro"/>
</dbReference>
<dbReference type="AlphaFoldDB" id="A0A833PAU9"/>
<name>A0A833PAU9_ACIBZ</name>
<evidence type="ECO:0000259" key="4">
    <source>
        <dbReference type="PROSITE" id="PS50937"/>
    </source>
</evidence>
<dbReference type="EMBL" id="WNDP01000097">
    <property type="protein sequence ID" value="KAF1022136.1"/>
    <property type="molecule type" value="Genomic_DNA"/>
</dbReference>
<keyword evidence="1" id="KW-0805">Transcription regulation</keyword>
<dbReference type="PANTHER" id="PTHR30204:SF92">
    <property type="entry name" value="HTH-TYPE TRANSCRIPTIONAL REGULATOR ZNTR"/>
    <property type="match status" value="1"/>
</dbReference>
<dbReference type="GO" id="GO:0046872">
    <property type="term" value="F:metal ion binding"/>
    <property type="evidence" value="ECO:0007669"/>
    <property type="project" value="InterPro"/>
</dbReference>
<proteinExistence type="predicted"/>
<accession>A0A833PAU9</accession>
<dbReference type="PANTHER" id="PTHR30204">
    <property type="entry name" value="REDOX-CYCLING DRUG-SENSING TRANSCRIPTIONAL ACTIVATOR SOXR"/>
    <property type="match status" value="1"/>
</dbReference>
<dbReference type="Proteomes" id="UP000490535">
    <property type="component" value="Unassembled WGS sequence"/>
</dbReference>
<reference evidence="6" key="1">
    <citation type="journal article" date="2020" name="MBio">
        <title>Horizontal gene transfer to a defensive symbiont with a reduced genome amongst a multipartite beetle microbiome.</title>
        <authorList>
            <person name="Waterworth S.C."/>
            <person name="Florez L.V."/>
            <person name="Rees E.R."/>
            <person name="Hertweck C."/>
            <person name="Kaltenpoth M."/>
            <person name="Kwan J.C."/>
        </authorList>
    </citation>
    <scope>NUCLEOTIDE SEQUENCE [LARGE SCALE GENOMIC DNA]</scope>
</reference>
<feature type="domain" description="HTH merR-type" evidence="4">
    <location>
        <begin position="1"/>
        <end position="72"/>
    </location>
</feature>